<accession>A0ABY3NDF6</accession>
<proteinExistence type="predicted"/>
<organism evidence="1 2">
    <name type="scientific">Elizabethkingia miricola</name>
    <name type="common">Chryseobacterium miricola</name>
    <dbReference type="NCBI Taxonomy" id="172045"/>
    <lineage>
        <taxon>Bacteria</taxon>
        <taxon>Pseudomonadati</taxon>
        <taxon>Bacteroidota</taxon>
        <taxon>Flavobacteriia</taxon>
        <taxon>Flavobacteriales</taxon>
        <taxon>Weeksellaceae</taxon>
        <taxon>Elizabethkingia</taxon>
    </lineage>
</organism>
<sequence>MFIFFSMLWGGDGKKAKRKDFLEKIKATIVLPGEIKQGRETHDVTFGIIYFFDADDNGVNNRINAIKAELKQVVNSIPNTDFLTNSSFGEYEGMKLGCYIFSGHDNNTGKLEDILLPVMTEDNAEIFENANKFLDDNHDESRLFPLKLRSDATGVTETRSNRTKDKYAYDRTKSVIGTVGQLQQSGGANTVCIGFTDYLTLGKIEGNPKCQEILDFLNDFISH</sequence>
<dbReference type="Proteomes" id="UP000324513">
    <property type="component" value="Unassembled WGS sequence"/>
</dbReference>
<dbReference type="EMBL" id="VNHK01000011">
    <property type="protein sequence ID" value="TYO88976.1"/>
    <property type="molecule type" value="Genomic_DNA"/>
</dbReference>
<gene>
    <name evidence="1" type="ORF">LX74_03062</name>
</gene>
<name>A0ABY3NDF6_ELIMR</name>
<evidence type="ECO:0000313" key="2">
    <source>
        <dbReference type="Proteomes" id="UP000324513"/>
    </source>
</evidence>
<keyword evidence="2" id="KW-1185">Reference proteome</keyword>
<protein>
    <submittedName>
        <fullName evidence="1">Uncharacterized protein</fullName>
    </submittedName>
</protein>
<reference evidence="1 2" key="1">
    <citation type="submission" date="2019-07" db="EMBL/GenBank/DDBJ databases">
        <title>Genomic Encyclopedia of Archaeal and Bacterial Type Strains, Phase II (KMG-II): from individual species to whole genera.</title>
        <authorList>
            <person name="Goeker M."/>
        </authorList>
    </citation>
    <scope>NUCLEOTIDE SEQUENCE [LARGE SCALE GENOMIC DNA]</scope>
    <source>
        <strain evidence="1 2">DSM 14571</strain>
    </source>
</reference>
<evidence type="ECO:0000313" key="1">
    <source>
        <dbReference type="EMBL" id="TYO88976.1"/>
    </source>
</evidence>
<comment type="caution">
    <text evidence="1">The sequence shown here is derived from an EMBL/GenBank/DDBJ whole genome shotgun (WGS) entry which is preliminary data.</text>
</comment>